<reference evidence="1" key="1">
    <citation type="submission" date="2024-09" db="EMBL/GenBank/DDBJ databases">
        <title>Black Yeasts Isolated from many extreme environments.</title>
        <authorList>
            <person name="Coleine C."/>
            <person name="Stajich J.E."/>
            <person name="Selbmann L."/>
        </authorList>
    </citation>
    <scope>NUCLEOTIDE SEQUENCE</scope>
    <source>
        <strain evidence="1">CCFEE 5737</strain>
    </source>
</reference>
<protein>
    <submittedName>
        <fullName evidence="1">Uncharacterized protein</fullName>
    </submittedName>
</protein>
<evidence type="ECO:0000313" key="2">
    <source>
        <dbReference type="Proteomes" id="UP001186974"/>
    </source>
</evidence>
<name>A0ACC3D0V5_9PEZI</name>
<dbReference type="Proteomes" id="UP001186974">
    <property type="component" value="Unassembled WGS sequence"/>
</dbReference>
<organism evidence="1 2">
    <name type="scientific">Coniosporium uncinatum</name>
    <dbReference type="NCBI Taxonomy" id="93489"/>
    <lineage>
        <taxon>Eukaryota</taxon>
        <taxon>Fungi</taxon>
        <taxon>Dikarya</taxon>
        <taxon>Ascomycota</taxon>
        <taxon>Pezizomycotina</taxon>
        <taxon>Dothideomycetes</taxon>
        <taxon>Dothideomycetes incertae sedis</taxon>
        <taxon>Coniosporium</taxon>
    </lineage>
</organism>
<gene>
    <name evidence="1" type="ORF">LTS18_009177</name>
</gene>
<keyword evidence="2" id="KW-1185">Reference proteome</keyword>
<dbReference type="EMBL" id="JAWDJW010008810">
    <property type="protein sequence ID" value="KAK3060158.1"/>
    <property type="molecule type" value="Genomic_DNA"/>
</dbReference>
<sequence length="80" mass="8286">IGILLENLVAVQIEEGGGGILARDLLEHDIPARVRVEEVGQVIDLMVDNAPEIVRRVVFADLGPGEGCVGHGGSDGGSTD</sequence>
<evidence type="ECO:0000313" key="1">
    <source>
        <dbReference type="EMBL" id="KAK3060158.1"/>
    </source>
</evidence>
<comment type="caution">
    <text evidence="1">The sequence shown here is derived from an EMBL/GenBank/DDBJ whole genome shotgun (WGS) entry which is preliminary data.</text>
</comment>
<feature type="non-terminal residue" evidence="1">
    <location>
        <position position="1"/>
    </location>
</feature>
<accession>A0ACC3D0V5</accession>
<proteinExistence type="predicted"/>